<dbReference type="AlphaFoldDB" id="A0A1G2PIY3"/>
<dbReference type="PANTHER" id="PTHR48105">
    <property type="entry name" value="THIOREDOXIN REDUCTASE 1-RELATED-RELATED"/>
    <property type="match status" value="1"/>
</dbReference>
<comment type="caution">
    <text evidence="7">The sequence shown here is derived from an EMBL/GenBank/DDBJ whole genome shotgun (WGS) entry which is preliminary data.</text>
</comment>
<evidence type="ECO:0000259" key="6">
    <source>
        <dbReference type="Pfam" id="PF07992"/>
    </source>
</evidence>
<dbReference type="InterPro" id="IPR050097">
    <property type="entry name" value="Ferredoxin-NADP_redctase_2"/>
</dbReference>
<keyword evidence="4" id="KW-1015">Disulfide bond</keyword>
<dbReference type="InterPro" id="IPR023753">
    <property type="entry name" value="FAD/NAD-binding_dom"/>
</dbReference>
<evidence type="ECO:0000256" key="1">
    <source>
        <dbReference type="ARBA" id="ARBA00022630"/>
    </source>
</evidence>
<dbReference type="InterPro" id="IPR036188">
    <property type="entry name" value="FAD/NAD-bd_sf"/>
</dbReference>
<protein>
    <recommendedName>
        <fullName evidence="6">FAD/NAD(P)-binding domain-containing protein</fullName>
    </recommendedName>
</protein>
<evidence type="ECO:0000256" key="4">
    <source>
        <dbReference type="ARBA" id="ARBA00023157"/>
    </source>
</evidence>
<keyword evidence="5" id="KW-0676">Redox-active center</keyword>
<dbReference type="STRING" id="1802363.A2682_01705"/>
<dbReference type="SUPFAM" id="SSF51905">
    <property type="entry name" value="FAD/NAD(P)-binding domain"/>
    <property type="match status" value="1"/>
</dbReference>
<dbReference type="PRINTS" id="PR00469">
    <property type="entry name" value="PNDRDTASEII"/>
</dbReference>
<evidence type="ECO:0000256" key="5">
    <source>
        <dbReference type="ARBA" id="ARBA00023284"/>
    </source>
</evidence>
<keyword evidence="2" id="KW-0274">FAD</keyword>
<dbReference type="PROSITE" id="PS00573">
    <property type="entry name" value="PYRIDINE_REDOX_2"/>
    <property type="match status" value="1"/>
</dbReference>
<dbReference type="EMBL" id="MHST01000022">
    <property type="protein sequence ID" value="OHA48288.1"/>
    <property type="molecule type" value="Genomic_DNA"/>
</dbReference>
<dbReference type="Gene3D" id="3.50.50.60">
    <property type="entry name" value="FAD/NAD(P)-binding domain"/>
    <property type="match status" value="2"/>
</dbReference>
<sequence>MYELVIIGGGPAGAAAGVYAARKRVKSLLITEGWGGQSEVSPDVQNWIGIKSISGIDLAQKIEEHVKAYAGDVLEFDEGSRVVEVKELVLASGSGGPKFTLVTNKGKKYETRSILVASGGRRRKLSVPGAETYDGKGIVYCATCDAPLFQGKEVVVIGGGNAGFESAQQLISYATKITLLEYAEEFRGDSVTREAVLKSKKVTPITNAESVEVKGEKFVTALVWKDRKTGETHELPVQGVFVEIGSIPNTEFLKGLVELNKYGEIILDHKTARTSREGIWAAGDATDQPYKQNNISMGDAVKALEDIYLWLQKKKSTT</sequence>
<reference evidence="7 8" key="1">
    <citation type="journal article" date="2016" name="Nat. Commun.">
        <title>Thousands of microbial genomes shed light on interconnected biogeochemical processes in an aquifer system.</title>
        <authorList>
            <person name="Anantharaman K."/>
            <person name="Brown C.T."/>
            <person name="Hug L.A."/>
            <person name="Sharon I."/>
            <person name="Castelle C.J."/>
            <person name="Probst A.J."/>
            <person name="Thomas B.C."/>
            <person name="Singh A."/>
            <person name="Wilkins M.J."/>
            <person name="Karaoz U."/>
            <person name="Brodie E.L."/>
            <person name="Williams K.H."/>
            <person name="Hubbard S.S."/>
            <person name="Banfield J.F."/>
        </authorList>
    </citation>
    <scope>NUCLEOTIDE SEQUENCE [LARGE SCALE GENOMIC DNA]</scope>
    <source>
        <strain evidence="8">RIFCSPHIGHO2_01_FULL_58_15</strain>
    </source>
</reference>
<feature type="domain" description="FAD/NAD(P)-binding" evidence="6">
    <location>
        <begin position="3"/>
        <end position="289"/>
    </location>
</feature>
<evidence type="ECO:0000313" key="7">
    <source>
        <dbReference type="EMBL" id="OHA48288.1"/>
    </source>
</evidence>
<dbReference type="GO" id="GO:0016668">
    <property type="term" value="F:oxidoreductase activity, acting on a sulfur group of donors, NAD(P) as acceptor"/>
    <property type="evidence" value="ECO:0007669"/>
    <property type="project" value="UniProtKB-ARBA"/>
</dbReference>
<evidence type="ECO:0000313" key="8">
    <source>
        <dbReference type="Proteomes" id="UP000178690"/>
    </source>
</evidence>
<dbReference type="InterPro" id="IPR008255">
    <property type="entry name" value="Pyr_nucl-diS_OxRdtase_2_AS"/>
</dbReference>
<keyword evidence="3" id="KW-0560">Oxidoreductase</keyword>
<proteinExistence type="predicted"/>
<dbReference type="PRINTS" id="PR00368">
    <property type="entry name" value="FADPNR"/>
</dbReference>
<name>A0A1G2PIY3_TERXR</name>
<keyword evidence="1" id="KW-0285">Flavoprotein</keyword>
<dbReference type="Proteomes" id="UP000178690">
    <property type="component" value="Unassembled WGS sequence"/>
</dbReference>
<evidence type="ECO:0000256" key="3">
    <source>
        <dbReference type="ARBA" id="ARBA00023002"/>
    </source>
</evidence>
<accession>A0A1G2PIY3</accession>
<dbReference type="Pfam" id="PF07992">
    <property type="entry name" value="Pyr_redox_2"/>
    <property type="match status" value="1"/>
</dbReference>
<gene>
    <name evidence="7" type="ORF">A2682_01705</name>
</gene>
<evidence type="ECO:0000256" key="2">
    <source>
        <dbReference type="ARBA" id="ARBA00022827"/>
    </source>
</evidence>
<organism evidence="7 8">
    <name type="scientific">Terrybacteria sp. (strain RIFCSPHIGHO2_01_FULL_58_15)</name>
    <dbReference type="NCBI Taxonomy" id="1802363"/>
    <lineage>
        <taxon>Bacteria</taxon>
        <taxon>Candidatus Terryibacteriota</taxon>
    </lineage>
</organism>